<keyword evidence="4 6" id="KW-1133">Transmembrane helix</keyword>
<keyword evidence="3 6" id="KW-0812">Transmembrane</keyword>
<dbReference type="STRING" id="28035.B6N84_00270"/>
<dbReference type="EMBL" id="SCHB01000003">
    <property type="protein sequence ID" value="TBW72501.1"/>
    <property type="molecule type" value="Genomic_DNA"/>
</dbReference>
<feature type="transmembrane region" description="Helical" evidence="6">
    <location>
        <begin position="86"/>
        <end position="109"/>
    </location>
</feature>
<dbReference type="GeneID" id="58090829"/>
<keyword evidence="2" id="KW-1003">Cell membrane</keyword>
<dbReference type="InterPro" id="IPR051611">
    <property type="entry name" value="ECF_transporter_component"/>
</dbReference>
<evidence type="ECO:0000256" key="5">
    <source>
        <dbReference type="ARBA" id="ARBA00023136"/>
    </source>
</evidence>
<evidence type="ECO:0000313" key="8">
    <source>
        <dbReference type="EMBL" id="TBW72501.1"/>
    </source>
</evidence>
<evidence type="ECO:0000313" key="10">
    <source>
        <dbReference type="Proteomes" id="UP000293637"/>
    </source>
</evidence>
<evidence type="ECO:0000313" key="9">
    <source>
        <dbReference type="Proteomes" id="UP000070063"/>
    </source>
</evidence>
<dbReference type="RefSeq" id="WP_002460926.1">
    <property type="nucleotide sequence ID" value="NZ_AP021848.1"/>
</dbReference>
<comment type="caution">
    <text evidence="8">The sequence shown here is derived from an EMBL/GenBank/DDBJ whole genome shotgun (WGS) entry which is preliminary data.</text>
</comment>
<dbReference type="EMBL" id="LRQI01000005">
    <property type="protein sequence ID" value="KXA40399.1"/>
    <property type="molecule type" value="Genomic_DNA"/>
</dbReference>
<dbReference type="PANTHER" id="PTHR34857">
    <property type="entry name" value="SLL0384 PROTEIN"/>
    <property type="match status" value="1"/>
</dbReference>
<keyword evidence="5 6" id="KW-0472">Membrane</keyword>
<dbReference type="PANTHER" id="PTHR34857:SF2">
    <property type="entry name" value="SLL0384 PROTEIN"/>
    <property type="match status" value="1"/>
</dbReference>
<evidence type="ECO:0000313" key="7">
    <source>
        <dbReference type="EMBL" id="KXA40399.1"/>
    </source>
</evidence>
<name>A0A133QBY9_STALU</name>
<dbReference type="eggNOG" id="COG0619">
    <property type="taxonomic scope" value="Bacteria"/>
</dbReference>
<reference evidence="7 9" key="1">
    <citation type="submission" date="2016-01" db="EMBL/GenBank/DDBJ databases">
        <authorList>
            <person name="Mitreva M."/>
            <person name="Pepin K.H."/>
            <person name="Mihindukulasuriya K.A."/>
            <person name="Fulton R."/>
            <person name="Fronick C."/>
            <person name="O'Laughlin M."/>
            <person name="Miner T."/>
            <person name="Herter B."/>
            <person name="Rosa B.A."/>
            <person name="Cordes M."/>
            <person name="Tomlinson C."/>
            <person name="Wollam A."/>
            <person name="Palsikar V.B."/>
            <person name="Mardis E.R."/>
            <person name="Wilson R.K."/>
        </authorList>
    </citation>
    <scope>NUCLEOTIDE SEQUENCE [LARGE SCALE GENOMIC DNA]</scope>
    <source>
        <strain evidence="7 9">MJR7738</strain>
    </source>
</reference>
<protein>
    <submittedName>
        <fullName evidence="7">Cobalt transport protein</fullName>
    </submittedName>
    <submittedName>
        <fullName evidence="8">Energy-coupling factor transporter transmembrane protein EcfT</fullName>
    </submittedName>
</protein>
<evidence type="ECO:0000256" key="2">
    <source>
        <dbReference type="ARBA" id="ARBA00022475"/>
    </source>
</evidence>
<feature type="transmembrane region" description="Helical" evidence="6">
    <location>
        <begin position="45"/>
        <end position="74"/>
    </location>
</feature>
<dbReference type="Proteomes" id="UP000293637">
    <property type="component" value="Unassembled WGS sequence"/>
</dbReference>
<gene>
    <name evidence="8" type="ORF">EQ812_05885</name>
    <name evidence="7" type="ORF">HMPREF3225_00127</name>
</gene>
<dbReference type="GO" id="GO:0005886">
    <property type="term" value="C:plasma membrane"/>
    <property type="evidence" value="ECO:0007669"/>
    <property type="project" value="UniProtKB-ARBA"/>
</dbReference>
<feature type="transmembrane region" description="Helical" evidence="6">
    <location>
        <begin position="20"/>
        <end position="38"/>
    </location>
</feature>
<dbReference type="InterPro" id="IPR003339">
    <property type="entry name" value="ABC/ECF_trnsptr_transmembrane"/>
</dbReference>
<accession>A0A133QBY9</accession>
<dbReference type="AlphaFoldDB" id="A0A133QBY9"/>
<dbReference type="CDD" id="cd16914">
    <property type="entry name" value="EcfT"/>
    <property type="match status" value="1"/>
</dbReference>
<dbReference type="Proteomes" id="UP000070063">
    <property type="component" value="Unassembled WGS sequence"/>
</dbReference>
<reference evidence="8 10" key="2">
    <citation type="journal article" date="2019" name="Sci. Transl. Med.">
        <title>Quorum sensing between bacterial species on the skin protects against epidermal injury in atopic dermatitis.</title>
        <authorList>
            <person name="Williams M.R."/>
        </authorList>
    </citation>
    <scope>NUCLEOTIDE SEQUENCE [LARGE SCALE GENOMIC DNA]</scope>
    <source>
        <strain evidence="8 10">E7</strain>
    </source>
</reference>
<organism evidence="8 10">
    <name type="scientific">Staphylococcus lugdunensis</name>
    <dbReference type="NCBI Taxonomy" id="28035"/>
    <lineage>
        <taxon>Bacteria</taxon>
        <taxon>Bacillati</taxon>
        <taxon>Bacillota</taxon>
        <taxon>Bacilli</taxon>
        <taxon>Bacillales</taxon>
        <taxon>Staphylococcaceae</taxon>
        <taxon>Staphylococcus</taxon>
    </lineage>
</organism>
<sequence>MLGYISNKPRIFNFDPRVKITLMLLISFVAMTGNSLGLHKYPRLFLMLIPVCLLIGVGFYYKGLILGIMIGMSWYIEAFMSIRTQLLLFIVVIIITKFASALAMGYFIVQTTQVETLIQGLERLKVSRKVTLPLAVMFRFIPTIKEESSAVKDAMTMRQIDVKSAGKHPIKYIEYRYVPLINSVLKIGNELTMSAITRGLNLTNARTSIHHIQMTLLDWMMLLGTLSLVILYYVM</sequence>
<feature type="transmembrane region" description="Helical" evidence="6">
    <location>
        <begin position="216"/>
        <end position="234"/>
    </location>
</feature>
<comment type="subcellular location">
    <subcellularLocation>
        <location evidence="1">Membrane</location>
        <topology evidence="1">Multi-pass membrane protein</topology>
    </subcellularLocation>
</comment>
<proteinExistence type="predicted"/>
<dbReference type="Pfam" id="PF02361">
    <property type="entry name" value="CbiQ"/>
    <property type="match status" value="1"/>
</dbReference>
<evidence type="ECO:0000256" key="4">
    <source>
        <dbReference type="ARBA" id="ARBA00022989"/>
    </source>
</evidence>
<evidence type="ECO:0000256" key="3">
    <source>
        <dbReference type="ARBA" id="ARBA00022692"/>
    </source>
</evidence>
<evidence type="ECO:0000256" key="6">
    <source>
        <dbReference type="SAM" id="Phobius"/>
    </source>
</evidence>
<evidence type="ECO:0000256" key="1">
    <source>
        <dbReference type="ARBA" id="ARBA00004141"/>
    </source>
</evidence>